<organism evidence="2 3">
    <name type="scientific">Pleurodeles waltl</name>
    <name type="common">Iberian ribbed newt</name>
    <dbReference type="NCBI Taxonomy" id="8319"/>
    <lineage>
        <taxon>Eukaryota</taxon>
        <taxon>Metazoa</taxon>
        <taxon>Chordata</taxon>
        <taxon>Craniata</taxon>
        <taxon>Vertebrata</taxon>
        <taxon>Euteleostomi</taxon>
        <taxon>Amphibia</taxon>
        <taxon>Batrachia</taxon>
        <taxon>Caudata</taxon>
        <taxon>Salamandroidea</taxon>
        <taxon>Salamandridae</taxon>
        <taxon>Pleurodelinae</taxon>
        <taxon>Pleurodeles</taxon>
    </lineage>
</organism>
<keyword evidence="3" id="KW-1185">Reference proteome</keyword>
<reference evidence="2" key="1">
    <citation type="journal article" date="2022" name="bioRxiv">
        <title>Sequencing and chromosome-scale assembly of the giantPleurodeles waltlgenome.</title>
        <authorList>
            <person name="Brown T."/>
            <person name="Elewa A."/>
            <person name="Iarovenko S."/>
            <person name="Subramanian E."/>
            <person name="Araus A.J."/>
            <person name="Petzold A."/>
            <person name="Susuki M."/>
            <person name="Suzuki K.-i.T."/>
            <person name="Hayashi T."/>
            <person name="Toyoda A."/>
            <person name="Oliveira C."/>
            <person name="Osipova E."/>
            <person name="Leigh N.D."/>
            <person name="Simon A."/>
            <person name="Yun M.H."/>
        </authorList>
    </citation>
    <scope>NUCLEOTIDE SEQUENCE</scope>
    <source>
        <strain evidence="2">20211129_DDA</strain>
        <tissue evidence="2">Liver</tissue>
    </source>
</reference>
<dbReference type="AlphaFoldDB" id="A0AAV7NZD6"/>
<name>A0AAV7NZD6_PLEWA</name>
<evidence type="ECO:0000313" key="3">
    <source>
        <dbReference type="Proteomes" id="UP001066276"/>
    </source>
</evidence>
<protein>
    <submittedName>
        <fullName evidence="2">Uncharacterized protein</fullName>
    </submittedName>
</protein>
<feature type="region of interest" description="Disordered" evidence="1">
    <location>
        <begin position="71"/>
        <end position="91"/>
    </location>
</feature>
<proteinExistence type="predicted"/>
<dbReference type="EMBL" id="JANPWB010000012">
    <property type="protein sequence ID" value="KAJ1120412.1"/>
    <property type="molecule type" value="Genomic_DNA"/>
</dbReference>
<evidence type="ECO:0000256" key="1">
    <source>
        <dbReference type="SAM" id="MobiDB-lite"/>
    </source>
</evidence>
<dbReference type="Proteomes" id="UP001066276">
    <property type="component" value="Chromosome 8"/>
</dbReference>
<sequence length="91" mass="9706">MVLEPERTPYGGSGSSLSQRRLICFCTLFPCGEKRKRCTCVELPADTASSRQSIYVSVGLPSSSMEAYVKSGGRGRCRSPGRKLSGVAAGE</sequence>
<evidence type="ECO:0000313" key="2">
    <source>
        <dbReference type="EMBL" id="KAJ1120412.1"/>
    </source>
</evidence>
<comment type="caution">
    <text evidence="2">The sequence shown here is derived from an EMBL/GenBank/DDBJ whole genome shotgun (WGS) entry which is preliminary data.</text>
</comment>
<accession>A0AAV7NZD6</accession>
<gene>
    <name evidence="2" type="ORF">NDU88_008581</name>
</gene>